<dbReference type="AlphaFoldDB" id="A0A6V7VY27"/>
<dbReference type="InterPro" id="IPR043136">
    <property type="entry name" value="B30.2/SPRY_sf"/>
</dbReference>
<evidence type="ECO:0000313" key="2">
    <source>
        <dbReference type="Proteomes" id="UP000580250"/>
    </source>
</evidence>
<gene>
    <name evidence="1" type="ORF">MENT_LOCUS31871</name>
</gene>
<accession>A0A6V7VY27</accession>
<dbReference type="OrthoDB" id="258495at2759"/>
<dbReference type="Gene3D" id="2.60.120.920">
    <property type="match status" value="1"/>
</dbReference>
<protein>
    <submittedName>
        <fullName evidence="1">Uncharacterized protein</fullName>
    </submittedName>
</protein>
<sequence>MKEDITSDYELIQSNGNLKQENEMENKNVFEKPKNQINVEELKQTFRQMIDEIKIENTKQNYALKEIIEQKNGKIICLGNKVKQLKESCDKKFGKLTDELGQLNNLNKQLVFNQISNKWKKFENNCCKAKCINTENPVGVCVKGNGFPNLIDDENIEYIAKNDDRSGFSFGWNTGTYIHAKNSFDKPKECLNYSLFYFEVKSKLKEEPASLPHILSSYRSLSIGLTNSKHNYARFNFSRSYAEVISFDVQNEQNTEDEDYIRLQNTPWNNNDIIGCGLVYSPSTTNNFSYIFFTHNGEQIGKPILLNANCADSEYEPFISVMGCSVETNFGKDLKANPFVYDFSKHKIHKYSDFEKDLNELVEIFPLITKEGLKQLLLATGGVKELVSIRLNDIFRKIK</sequence>
<organism evidence="1 2">
    <name type="scientific">Meloidogyne enterolobii</name>
    <name type="common">Root-knot nematode worm</name>
    <name type="synonym">Meloidogyne mayaguensis</name>
    <dbReference type="NCBI Taxonomy" id="390850"/>
    <lineage>
        <taxon>Eukaryota</taxon>
        <taxon>Metazoa</taxon>
        <taxon>Ecdysozoa</taxon>
        <taxon>Nematoda</taxon>
        <taxon>Chromadorea</taxon>
        <taxon>Rhabditida</taxon>
        <taxon>Tylenchina</taxon>
        <taxon>Tylenchomorpha</taxon>
        <taxon>Tylenchoidea</taxon>
        <taxon>Meloidogynidae</taxon>
        <taxon>Meloidogyninae</taxon>
        <taxon>Meloidogyne</taxon>
    </lineage>
</organism>
<dbReference type="Proteomes" id="UP000580250">
    <property type="component" value="Unassembled WGS sequence"/>
</dbReference>
<proteinExistence type="predicted"/>
<comment type="caution">
    <text evidence="1">The sequence shown here is derived from an EMBL/GenBank/DDBJ whole genome shotgun (WGS) entry which is preliminary data.</text>
</comment>
<reference evidence="1 2" key="1">
    <citation type="submission" date="2020-08" db="EMBL/GenBank/DDBJ databases">
        <authorList>
            <person name="Koutsovoulos G."/>
            <person name="Danchin GJ E."/>
        </authorList>
    </citation>
    <scope>NUCLEOTIDE SEQUENCE [LARGE SCALE GENOMIC DNA]</scope>
</reference>
<evidence type="ECO:0000313" key="1">
    <source>
        <dbReference type="EMBL" id="CAD2179837.1"/>
    </source>
</evidence>
<dbReference type="EMBL" id="CAJEWN010000354">
    <property type="protein sequence ID" value="CAD2179837.1"/>
    <property type="molecule type" value="Genomic_DNA"/>
</dbReference>
<name>A0A6V7VY27_MELEN</name>